<dbReference type="Gene3D" id="3.20.20.80">
    <property type="entry name" value="Glycosidases"/>
    <property type="match status" value="1"/>
</dbReference>
<dbReference type="InterPro" id="IPR017853">
    <property type="entry name" value="GH"/>
</dbReference>
<proteinExistence type="inferred from homology"/>
<dbReference type="GO" id="GO:0016787">
    <property type="term" value="F:hydrolase activity"/>
    <property type="evidence" value="ECO:0007669"/>
    <property type="project" value="UniProtKB-KW"/>
</dbReference>
<gene>
    <name evidence="7" type="ORF">ROI90_00340</name>
</gene>
<keyword evidence="3" id="KW-0326">Glycosidase</keyword>
<keyword evidence="2 7" id="KW-0378">Hydrolase</keyword>
<name>A0ABU3TBT7_9BACT</name>
<dbReference type="Pfam" id="PF00703">
    <property type="entry name" value="Glyco_hydro_2"/>
    <property type="match status" value="1"/>
</dbReference>
<dbReference type="SUPFAM" id="SSF49303">
    <property type="entry name" value="beta-Galactosidase/glucuronidase domain"/>
    <property type="match status" value="1"/>
</dbReference>
<dbReference type="SUPFAM" id="SSF51445">
    <property type="entry name" value="(Trans)glycosidases"/>
    <property type="match status" value="1"/>
</dbReference>
<dbReference type="PANTHER" id="PTHR42732">
    <property type="entry name" value="BETA-GALACTOSIDASE"/>
    <property type="match status" value="1"/>
</dbReference>
<evidence type="ECO:0000256" key="1">
    <source>
        <dbReference type="ARBA" id="ARBA00007401"/>
    </source>
</evidence>
<sequence>MSAPTSSNYGFSTNQHDIRTANPLPRAVLRTNNYLLLDGEWNFALDTEDVGLRDLWYLSHTYHSQASWPGSVEAHLQLAQPDAPSWRDKVVVWYERQFALPERAEDDTHSLFQLTFGACGYETRVWLNGFQLSTIEGEDVHYGEYTSFSFELREEHLRPVNRLTVRIVDTMDAETPRGKQESHVYKRGGIWYQTYTGAVRSVWLEMVERNRLRSRVGVDSVIEDRMVRFNLTTRIHNPGAYTIRLQVFDPTATDGQPLATADFPLRLEVGQRQQRVVMELAGARLWAPGAPNLYRLVAQLLDEEGYSAQIETHFGLRKIESRGTYVYLNNKPTYLDGILYQPGTATYEEMHRHMHAMQALGCNLVRVHIAGVDPRIYNLADELGLMLWVEVPSPHSSTPRSRENHRAELLRMLALIESHPSVVIWSLYNEDWGAQDIATNSETRRYIVEMYHYLHINYPQFLVVDNDGWQHISQEGRLKSDLLTAHIYTPEVARWAEVLDHMVQGDLNNVAVLPLVIGDPFFYGRQKPLVVSEWGGFGFADYGGPQSAGERADRIRQFKQELRKRPIAGDVYTQATNIEDERNGLLDPHTGELSVPAGLLASHAPQPNTSAPETTV</sequence>
<dbReference type="EMBL" id="JAWDJT010000001">
    <property type="protein sequence ID" value="MDU0368826.1"/>
    <property type="molecule type" value="Genomic_DNA"/>
</dbReference>
<dbReference type="Gene3D" id="2.60.40.10">
    <property type="entry name" value="Immunoglobulins"/>
    <property type="match status" value="1"/>
</dbReference>
<dbReference type="PANTHER" id="PTHR42732:SF2">
    <property type="entry name" value="BETA-MANNOSIDASE"/>
    <property type="match status" value="1"/>
</dbReference>
<dbReference type="InterPro" id="IPR006103">
    <property type="entry name" value="Glyco_hydro_2_cat"/>
</dbReference>
<keyword evidence="8" id="KW-1185">Reference proteome</keyword>
<reference evidence="7 8" key="1">
    <citation type="submission" date="2023-10" db="EMBL/GenBank/DDBJ databases">
        <title>Hymenobacter endophyticus sp. nov., an isolate from the leaf tissues of wheat.</title>
        <authorList>
            <person name="Dai Y."/>
        </authorList>
    </citation>
    <scope>NUCLEOTIDE SEQUENCE [LARGE SCALE GENOMIC DNA]</scope>
    <source>
        <strain evidence="7 8">ZK17L-C2</strain>
    </source>
</reference>
<dbReference type="RefSeq" id="WP_315996350.1">
    <property type="nucleotide sequence ID" value="NZ_JAWDJT010000001.1"/>
</dbReference>
<evidence type="ECO:0000259" key="6">
    <source>
        <dbReference type="Pfam" id="PF02836"/>
    </source>
</evidence>
<dbReference type="SUPFAM" id="SSF49785">
    <property type="entry name" value="Galactose-binding domain-like"/>
    <property type="match status" value="1"/>
</dbReference>
<dbReference type="InterPro" id="IPR051913">
    <property type="entry name" value="GH2_Domain-Containing"/>
</dbReference>
<feature type="domain" description="Glycoside hydrolase family 2 immunoglobulin-like beta-sandwich" evidence="5">
    <location>
        <begin position="220"/>
        <end position="317"/>
    </location>
</feature>
<comment type="similarity">
    <text evidence="1">Belongs to the glycosyl hydrolase 2 family.</text>
</comment>
<evidence type="ECO:0000256" key="3">
    <source>
        <dbReference type="ARBA" id="ARBA00023295"/>
    </source>
</evidence>
<dbReference type="InterPro" id="IPR006102">
    <property type="entry name" value="Ig-like_GH2"/>
</dbReference>
<dbReference type="Gene3D" id="2.60.120.260">
    <property type="entry name" value="Galactose-binding domain-like"/>
    <property type="match status" value="1"/>
</dbReference>
<feature type="compositionally biased region" description="Polar residues" evidence="4">
    <location>
        <begin position="605"/>
        <end position="616"/>
    </location>
</feature>
<evidence type="ECO:0000256" key="4">
    <source>
        <dbReference type="SAM" id="MobiDB-lite"/>
    </source>
</evidence>
<dbReference type="InterPro" id="IPR008979">
    <property type="entry name" value="Galactose-bd-like_sf"/>
</dbReference>
<organism evidence="7 8">
    <name type="scientific">Hymenobacter endophyticus</name>
    <dbReference type="NCBI Taxonomy" id="3076335"/>
    <lineage>
        <taxon>Bacteria</taxon>
        <taxon>Pseudomonadati</taxon>
        <taxon>Bacteroidota</taxon>
        <taxon>Cytophagia</taxon>
        <taxon>Cytophagales</taxon>
        <taxon>Hymenobacteraceae</taxon>
        <taxon>Hymenobacter</taxon>
    </lineage>
</organism>
<comment type="caution">
    <text evidence="7">The sequence shown here is derived from an EMBL/GenBank/DDBJ whole genome shotgun (WGS) entry which is preliminary data.</text>
</comment>
<evidence type="ECO:0000259" key="5">
    <source>
        <dbReference type="Pfam" id="PF00703"/>
    </source>
</evidence>
<dbReference type="Proteomes" id="UP001250698">
    <property type="component" value="Unassembled WGS sequence"/>
</dbReference>
<dbReference type="InterPro" id="IPR013783">
    <property type="entry name" value="Ig-like_fold"/>
</dbReference>
<evidence type="ECO:0000313" key="7">
    <source>
        <dbReference type="EMBL" id="MDU0368826.1"/>
    </source>
</evidence>
<evidence type="ECO:0000256" key="2">
    <source>
        <dbReference type="ARBA" id="ARBA00022801"/>
    </source>
</evidence>
<feature type="region of interest" description="Disordered" evidence="4">
    <location>
        <begin position="580"/>
        <end position="616"/>
    </location>
</feature>
<feature type="domain" description="Glycoside hydrolase family 2 catalytic" evidence="6">
    <location>
        <begin position="324"/>
        <end position="454"/>
    </location>
</feature>
<protein>
    <submittedName>
        <fullName evidence="7">Glycoside hydrolase family 2 TIM barrel-domain containing protein</fullName>
    </submittedName>
</protein>
<dbReference type="Pfam" id="PF02836">
    <property type="entry name" value="Glyco_hydro_2_C"/>
    <property type="match status" value="1"/>
</dbReference>
<accession>A0ABU3TBT7</accession>
<evidence type="ECO:0000313" key="8">
    <source>
        <dbReference type="Proteomes" id="UP001250698"/>
    </source>
</evidence>
<dbReference type="InterPro" id="IPR036156">
    <property type="entry name" value="Beta-gal/glucu_dom_sf"/>
</dbReference>